<dbReference type="InterPro" id="IPR047951">
    <property type="entry name" value="Transpos_ISL3"/>
</dbReference>
<evidence type="ECO:0000313" key="5">
    <source>
        <dbReference type="EMBL" id="AKF27616.1"/>
    </source>
</evidence>
<keyword evidence="6" id="KW-1185">Reference proteome</keyword>
<dbReference type="InterPro" id="IPR002560">
    <property type="entry name" value="Transposase_DDE"/>
</dbReference>
<dbReference type="PANTHER" id="PTHR33498:SF1">
    <property type="entry name" value="TRANSPOSASE FOR INSERTION SEQUENCE ELEMENT IS1557"/>
    <property type="match status" value="1"/>
</dbReference>
<dbReference type="Proteomes" id="UP000034037">
    <property type="component" value="Chromosome"/>
</dbReference>
<dbReference type="Pfam" id="PF14690">
    <property type="entry name" value="Zn_ribbon_ISL3"/>
    <property type="match status" value="1"/>
</dbReference>
<gene>
    <name evidence="3" type="ORF">YH66_02085</name>
    <name evidence="4" type="ORF">YH66_02090</name>
    <name evidence="5" type="ORF">YH66_08660</name>
</gene>
<evidence type="ECO:0000259" key="2">
    <source>
        <dbReference type="Pfam" id="PF14690"/>
    </source>
</evidence>
<dbReference type="InterPro" id="IPR029261">
    <property type="entry name" value="Transposase_Znf"/>
</dbReference>
<dbReference type="HOGENOM" id="CLU_041900_3_3_11"/>
<evidence type="ECO:0000259" key="1">
    <source>
        <dbReference type="Pfam" id="PF01610"/>
    </source>
</evidence>
<dbReference type="NCBIfam" id="NF033550">
    <property type="entry name" value="transpos_ISL3"/>
    <property type="match status" value="1"/>
</dbReference>
<dbReference type="EMBL" id="CP011309">
    <property type="protein sequence ID" value="AKF26428.1"/>
    <property type="molecule type" value="Genomic_DNA"/>
</dbReference>
<dbReference type="PANTHER" id="PTHR33498">
    <property type="entry name" value="TRANSPOSASE FOR INSERTION SEQUENCE ELEMENT IS1557"/>
    <property type="match status" value="1"/>
</dbReference>
<dbReference type="EMBL" id="CP011309">
    <property type="protein sequence ID" value="AKF27616.1"/>
    <property type="molecule type" value="Genomic_DNA"/>
</dbReference>
<feature type="domain" description="Transposase IS204/IS1001/IS1096/IS1165 zinc-finger" evidence="2">
    <location>
        <begin position="44"/>
        <end position="85"/>
    </location>
</feature>
<accession>A0A0F6Z5E4</accession>
<dbReference type="EMBL" id="CP011309">
    <property type="protein sequence ID" value="AKF26427.1"/>
    <property type="molecule type" value="Genomic_DNA"/>
</dbReference>
<evidence type="ECO:0000313" key="6">
    <source>
        <dbReference type="Proteomes" id="UP000034037"/>
    </source>
</evidence>
<dbReference type="PATRIC" id="fig|92706.3.peg.1809"/>
<dbReference type="AlphaFoldDB" id="A0A0F6Z5E4"/>
<evidence type="ECO:0000313" key="4">
    <source>
        <dbReference type="EMBL" id="AKF26428.1"/>
    </source>
</evidence>
<protein>
    <submittedName>
        <fullName evidence="5">Transposase</fullName>
    </submittedName>
</protein>
<sequence length="436" mass="49629">MKSTGNIIADTICRTAELGLTITGASDAGDYTLIEADALDYTSTCPECSQPGVFRHHTHRMLIDLPIVGFPTKLFIRLPRYRCTNPTCKQKYFQAELSCADHGKKVTHRVTRWILQRLAIDRMSVHATAKALGLGWDLTCQLALDMCRELVYNDPHHLDGVYVIGVDEHKWSHNRAKHGDGFVTVIVDMTGHRYDSRCPARLLDVVPGRSADALRSWLGSRGEQFRNQIRIVSMDGFQGYATASKELIPSARRVMDPFHVVRLAGDKLTACRQRLQREKYQRRGLSQDPLYKNRKTLLTTHKWLSPRQQESLEQLWAYDKDYGVLKLAWLAYQAIIDCYQMGNKREAKKKMRTIIDQLRVLKGPNKELAQLGRSLFKRLGDVLAYFDVGVSNGPVEAINGRLEHLRGIALGFRNLNHYILRCLIHSGQLVHKINAL</sequence>
<feature type="domain" description="Transposase IS204/IS1001/IS1096/IS1165 DDE" evidence="1">
    <location>
        <begin position="164"/>
        <end position="421"/>
    </location>
</feature>
<dbReference type="RefSeq" id="WP_034983522.1">
    <property type="nucleotide sequence ID" value="NZ_CP011309.1"/>
</dbReference>
<proteinExistence type="predicted"/>
<name>A0A0F6Z5E4_9CORY</name>
<reference evidence="5 6" key="1">
    <citation type="submission" date="2015-04" db="EMBL/GenBank/DDBJ databases">
        <title>Complete Genome Sequence of Brevibacterium flavum ATCC 15168.</title>
        <authorList>
            <person name="Ahn J."/>
            <person name="Park G."/>
            <person name="Jeon W."/>
            <person name="Jang Y."/>
            <person name="Jang M."/>
            <person name="Lee H."/>
            <person name="Lee H."/>
        </authorList>
    </citation>
    <scope>NUCLEOTIDE SEQUENCE [LARGE SCALE GENOMIC DNA]</scope>
    <source>
        <strain evidence="5 6">ATCC 15168</strain>
    </source>
</reference>
<dbReference type="Pfam" id="PF01610">
    <property type="entry name" value="DDE_Tnp_ISL3"/>
    <property type="match status" value="1"/>
</dbReference>
<evidence type="ECO:0000313" key="3">
    <source>
        <dbReference type="EMBL" id="AKF26427.1"/>
    </source>
</evidence>
<organism evidence="5 6">
    <name type="scientific">[Brevibacterium] flavum</name>
    <dbReference type="NCBI Taxonomy" id="92706"/>
    <lineage>
        <taxon>Bacteria</taxon>
        <taxon>Bacillati</taxon>
        <taxon>Actinomycetota</taxon>
        <taxon>Actinomycetes</taxon>
        <taxon>Mycobacteriales</taxon>
        <taxon>Corynebacteriaceae</taxon>
        <taxon>Corynebacterium</taxon>
    </lineage>
</organism>